<evidence type="ECO:0000256" key="1">
    <source>
        <dbReference type="ARBA" id="ARBA00004394"/>
    </source>
</evidence>
<name>A0A4U8UYB3_STECR</name>
<dbReference type="EMBL" id="AZBU02000001">
    <property type="protein sequence ID" value="TMS38104.1"/>
    <property type="molecule type" value="Genomic_DNA"/>
</dbReference>
<dbReference type="STRING" id="34508.A0A4U8UYB3"/>
<dbReference type="OrthoDB" id="261831at2759"/>
<feature type="transmembrane region" description="Helical" evidence="10">
    <location>
        <begin position="83"/>
        <end position="102"/>
    </location>
</feature>
<keyword evidence="4" id="KW-0653">Protein transport</keyword>
<gene>
    <name evidence="12" type="ORF">L596_004902</name>
</gene>
<comment type="caution">
    <text evidence="12">The sequence shown here is derived from an EMBL/GenBank/DDBJ whole genome shotgun (WGS) entry which is preliminary data.</text>
</comment>
<evidence type="ECO:0000259" key="11">
    <source>
        <dbReference type="PROSITE" id="PS50192"/>
    </source>
</evidence>
<sequence>MSFRGTRGNGFGGDEHHNFMEQQNNQMADQLSNKRITIAIGDDVREQQRLLDEMDSDFDSSKSLLGSTMRKLTTVARAGGKNLMVYVILFCFFVFFVVYYLARR</sequence>
<dbReference type="InterPro" id="IPR000727">
    <property type="entry name" value="T_SNARE_dom"/>
</dbReference>
<evidence type="ECO:0000256" key="3">
    <source>
        <dbReference type="ARBA" id="ARBA00022692"/>
    </source>
</evidence>
<dbReference type="AlphaFoldDB" id="A0A4U8UYB3"/>
<dbReference type="PANTHER" id="PTHR12791">
    <property type="entry name" value="GOLGI SNARE BET1-RELATED"/>
    <property type="match status" value="1"/>
</dbReference>
<keyword evidence="2" id="KW-0813">Transport</keyword>
<evidence type="ECO:0000256" key="8">
    <source>
        <dbReference type="ARBA" id="ARBA00046280"/>
    </source>
</evidence>
<evidence type="ECO:0000256" key="7">
    <source>
        <dbReference type="ARBA" id="ARBA00023136"/>
    </source>
</evidence>
<dbReference type="InterPro" id="IPR039899">
    <property type="entry name" value="BET1_SNARE"/>
</dbReference>
<evidence type="ECO:0000256" key="5">
    <source>
        <dbReference type="ARBA" id="ARBA00022989"/>
    </source>
</evidence>
<comment type="subcellular location">
    <subcellularLocation>
        <location evidence="8">Endomembrane system</location>
        <topology evidence="8">Single-pass type IV membrane protein</topology>
    </subcellularLocation>
    <subcellularLocation>
        <location evidence="1">Golgi apparatus membrane</location>
    </subcellularLocation>
</comment>
<organism evidence="12 13">
    <name type="scientific">Steinernema carpocapsae</name>
    <name type="common">Entomopathogenic nematode</name>
    <dbReference type="NCBI Taxonomy" id="34508"/>
    <lineage>
        <taxon>Eukaryota</taxon>
        <taxon>Metazoa</taxon>
        <taxon>Ecdysozoa</taxon>
        <taxon>Nematoda</taxon>
        <taxon>Chromadorea</taxon>
        <taxon>Rhabditida</taxon>
        <taxon>Tylenchina</taxon>
        <taxon>Panagrolaimomorpha</taxon>
        <taxon>Strongyloidoidea</taxon>
        <taxon>Steinernematidae</taxon>
        <taxon>Steinernema</taxon>
    </lineage>
</organism>
<dbReference type="SUPFAM" id="SSF58038">
    <property type="entry name" value="SNARE fusion complex"/>
    <property type="match status" value="1"/>
</dbReference>
<keyword evidence="5 10" id="KW-1133">Transmembrane helix</keyword>
<feature type="domain" description="T-SNARE coiled-coil homology" evidence="11">
    <location>
        <begin position="34"/>
        <end position="75"/>
    </location>
</feature>
<evidence type="ECO:0000313" key="12">
    <source>
        <dbReference type="EMBL" id="TMS38104.1"/>
    </source>
</evidence>
<dbReference type="GO" id="GO:0000139">
    <property type="term" value="C:Golgi membrane"/>
    <property type="evidence" value="ECO:0007669"/>
    <property type="project" value="UniProtKB-SubCell"/>
</dbReference>
<evidence type="ECO:0000256" key="2">
    <source>
        <dbReference type="ARBA" id="ARBA00022448"/>
    </source>
</evidence>
<dbReference type="GO" id="GO:0015031">
    <property type="term" value="P:protein transport"/>
    <property type="evidence" value="ECO:0007669"/>
    <property type="project" value="UniProtKB-KW"/>
</dbReference>
<keyword evidence="6" id="KW-0333">Golgi apparatus</keyword>
<dbReference type="CDD" id="cd15853">
    <property type="entry name" value="SNARE_Bet1"/>
    <property type="match status" value="1"/>
</dbReference>
<protein>
    <recommendedName>
        <fullName evidence="11">t-SNARE coiled-coil homology domain-containing protein</fullName>
    </recommendedName>
</protein>
<keyword evidence="3 10" id="KW-0812">Transmembrane</keyword>
<reference evidence="12 13" key="2">
    <citation type="journal article" date="2019" name="G3 (Bethesda)">
        <title>Hybrid Assembly of the Genome of the Entomopathogenic Nematode Steinernema carpocapsae Identifies the X-Chromosome.</title>
        <authorList>
            <person name="Serra L."/>
            <person name="Macchietto M."/>
            <person name="Macias-Munoz A."/>
            <person name="McGill C.J."/>
            <person name="Rodriguez I.M."/>
            <person name="Rodriguez B."/>
            <person name="Murad R."/>
            <person name="Mortazavi A."/>
        </authorList>
    </citation>
    <scope>NUCLEOTIDE SEQUENCE [LARGE SCALE GENOMIC DNA]</scope>
    <source>
        <strain evidence="12 13">ALL</strain>
    </source>
</reference>
<accession>A0A4U8UYB3</accession>
<reference evidence="12 13" key="1">
    <citation type="journal article" date="2015" name="Genome Biol.">
        <title>Comparative genomics of Steinernema reveals deeply conserved gene regulatory networks.</title>
        <authorList>
            <person name="Dillman A.R."/>
            <person name="Macchietto M."/>
            <person name="Porter C.F."/>
            <person name="Rogers A."/>
            <person name="Williams B."/>
            <person name="Antoshechkin I."/>
            <person name="Lee M.M."/>
            <person name="Goodwin Z."/>
            <person name="Lu X."/>
            <person name="Lewis E.E."/>
            <person name="Goodrich-Blair H."/>
            <person name="Stock S.P."/>
            <person name="Adams B.J."/>
            <person name="Sternberg P.W."/>
            <person name="Mortazavi A."/>
        </authorList>
    </citation>
    <scope>NUCLEOTIDE SEQUENCE [LARGE SCALE GENOMIC DNA]</scope>
    <source>
        <strain evidence="12 13">ALL</strain>
    </source>
</reference>
<dbReference type="Proteomes" id="UP000298663">
    <property type="component" value="Unassembled WGS sequence"/>
</dbReference>
<evidence type="ECO:0000256" key="6">
    <source>
        <dbReference type="ARBA" id="ARBA00023034"/>
    </source>
</evidence>
<evidence type="ECO:0000256" key="9">
    <source>
        <dbReference type="SAM" id="MobiDB-lite"/>
    </source>
</evidence>
<feature type="region of interest" description="Disordered" evidence="9">
    <location>
        <begin position="1"/>
        <end position="24"/>
    </location>
</feature>
<dbReference type="Gene3D" id="1.20.5.110">
    <property type="match status" value="1"/>
</dbReference>
<evidence type="ECO:0000313" key="13">
    <source>
        <dbReference type="Proteomes" id="UP000298663"/>
    </source>
</evidence>
<evidence type="ECO:0000256" key="10">
    <source>
        <dbReference type="SAM" id="Phobius"/>
    </source>
</evidence>
<keyword evidence="7 10" id="KW-0472">Membrane</keyword>
<evidence type="ECO:0000256" key="4">
    <source>
        <dbReference type="ARBA" id="ARBA00022927"/>
    </source>
</evidence>
<proteinExistence type="predicted"/>
<keyword evidence="13" id="KW-1185">Reference proteome</keyword>
<dbReference type="PROSITE" id="PS50192">
    <property type="entry name" value="T_SNARE"/>
    <property type="match status" value="1"/>
</dbReference>